<dbReference type="RefSeq" id="WP_271916052.1">
    <property type="nucleotide sequence ID" value="NZ_JAQNDO010000001.1"/>
</dbReference>
<organism evidence="2 3">
    <name type="scientific">Polyangium mundeleinium</name>
    <dbReference type="NCBI Taxonomy" id="2995306"/>
    <lineage>
        <taxon>Bacteria</taxon>
        <taxon>Pseudomonadati</taxon>
        <taxon>Myxococcota</taxon>
        <taxon>Polyangia</taxon>
        <taxon>Polyangiales</taxon>
        <taxon>Polyangiaceae</taxon>
        <taxon>Polyangium</taxon>
    </lineage>
</organism>
<dbReference type="EMBL" id="JAQNDO010000001">
    <property type="protein sequence ID" value="MDC0740846.1"/>
    <property type="molecule type" value="Genomic_DNA"/>
</dbReference>
<protein>
    <submittedName>
        <fullName evidence="2">Imm30 family immunity protein</fullName>
    </submittedName>
</protein>
<gene>
    <name evidence="2" type="ORF">POL67_05780</name>
</gene>
<comment type="caution">
    <text evidence="2">The sequence shown here is derived from an EMBL/GenBank/DDBJ whole genome shotgun (WGS) entry which is preliminary data.</text>
</comment>
<dbReference type="Proteomes" id="UP001221411">
    <property type="component" value="Unassembled WGS sequence"/>
</dbReference>
<keyword evidence="3" id="KW-1185">Reference proteome</keyword>
<dbReference type="InterPro" id="IPR029084">
    <property type="entry name" value="Imm30"/>
</dbReference>
<proteinExistence type="predicted"/>
<feature type="domain" description="Immunity protein 30" evidence="1">
    <location>
        <begin position="18"/>
        <end position="110"/>
    </location>
</feature>
<name>A0ABT5EJD2_9BACT</name>
<evidence type="ECO:0000313" key="2">
    <source>
        <dbReference type="EMBL" id="MDC0740846.1"/>
    </source>
</evidence>
<reference evidence="2 3" key="1">
    <citation type="submission" date="2022-11" db="EMBL/GenBank/DDBJ databases">
        <title>Minimal conservation of predation-associated metabolite biosynthetic gene clusters underscores biosynthetic potential of Myxococcota including descriptions for ten novel species: Archangium lansinium sp. nov., Myxococcus landrumus sp. nov., Nannocystis bai.</title>
        <authorList>
            <person name="Ahearne A."/>
            <person name="Stevens C."/>
            <person name="Dowd S."/>
        </authorList>
    </citation>
    <scope>NUCLEOTIDE SEQUENCE [LARGE SCALE GENOMIC DNA]</scope>
    <source>
        <strain evidence="2 3">RJM3</strain>
    </source>
</reference>
<evidence type="ECO:0000313" key="3">
    <source>
        <dbReference type="Proteomes" id="UP001221411"/>
    </source>
</evidence>
<evidence type="ECO:0000259" key="1">
    <source>
        <dbReference type="Pfam" id="PF15565"/>
    </source>
</evidence>
<sequence>MSEVIRGAIRRLVVHQSLTTEADVQSFDEALSICAEHLGEFTRPEVEAILRIFRDDTQHREVMGGLIHLVEAVPINLYVPSVLAVLSDMEGVAQHWAIGLVGAMTNDADYTEALLNAAALAPPEQQVALERVLGAAAARKFANANSVLQRLRAFDSRM</sequence>
<dbReference type="Pfam" id="PF15565">
    <property type="entry name" value="Imm30"/>
    <property type="match status" value="1"/>
</dbReference>
<accession>A0ABT5EJD2</accession>